<keyword evidence="1" id="KW-0812">Transmembrane</keyword>
<evidence type="ECO:0000313" key="2">
    <source>
        <dbReference type="EMBL" id="KAF6153205.1"/>
    </source>
</evidence>
<keyword evidence="1" id="KW-1133">Transmembrane helix</keyword>
<accession>A0A7J7ME84</accession>
<dbReference type="EMBL" id="JACGCM010001580">
    <property type="protein sequence ID" value="KAF6153205.1"/>
    <property type="molecule type" value="Genomic_DNA"/>
</dbReference>
<proteinExistence type="predicted"/>
<reference evidence="2 3" key="1">
    <citation type="journal article" date="2020" name="IScience">
        <title>Genome Sequencing of the Endangered Kingdonia uniflora (Circaeasteraceae, Ranunculales) Reveals Potential Mechanisms of Evolutionary Specialization.</title>
        <authorList>
            <person name="Sun Y."/>
            <person name="Deng T."/>
            <person name="Zhang A."/>
            <person name="Moore M.J."/>
            <person name="Landis J.B."/>
            <person name="Lin N."/>
            <person name="Zhang H."/>
            <person name="Zhang X."/>
            <person name="Huang J."/>
            <person name="Zhang X."/>
            <person name="Sun H."/>
            <person name="Wang H."/>
        </authorList>
    </citation>
    <scope>NUCLEOTIDE SEQUENCE [LARGE SCALE GENOMIC DNA]</scope>
    <source>
        <strain evidence="2">TB1705</strain>
        <tissue evidence="2">Leaf</tissue>
    </source>
</reference>
<keyword evidence="1" id="KW-0472">Membrane</keyword>
<dbReference type="PANTHER" id="PTHR34064:SF4">
    <property type="entry name" value="PROTEIN, PUTATIVE-RELATED"/>
    <property type="match status" value="1"/>
</dbReference>
<dbReference type="OrthoDB" id="683938at2759"/>
<name>A0A7J7ME84_9MAGN</name>
<dbReference type="Proteomes" id="UP000541444">
    <property type="component" value="Unassembled WGS sequence"/>
</dbReference>
<evidence type="ECO:0000256" key="1">
    <source>
        <dbReference type="SAM" id="Phobius"/>
    </source>
</evidence>
<protein>
    <submittedName>
        <fullName evidence="2">Uncharacterized protein</fullName>
    </submittedName>
</protein>
<organism evidence="2 3">
    <name type="scientific">Kingdonia uniflora</name>
    <dbReference type="NCBI Taxonomy" id="39325"/>
    <lineage>
        <taxon>Eukaryota</taxon>
        <taxon>Viridiplantae</taxon>
        <taxon>Streptophyta</taxon>
        <taxon>Embryophyta</taxon>
        <taxon>Tracheophyta</taxon>
        <taxon>Spermatophyta</taxon>
        <taxon>Magnoliopsida</taxon>
        <taxon>Ranunculales</taxon>
        <taxon>Circaeasteraceae</taxon>
        <taxon>Kingdonia</taxon>
    </lineage>
</organism>
<dbReference type="AlphaFoldDB" id="A0A7J7ME84"/>
<keyword evidence="3" id="KW-1185">Reference proteome</keyword>
<gene>
    <name evidence="2" type="ORF">GIB67_016684</name>
</gene>
<comment type="caution">
    <text evidence="2">The sequence shown here is derived from an EMBL/GenBank/DDBJ whole genome shotgun (WGS) entry which is preliminary data.</text>
</comment>
<dbReference type="PANTHER" id="PTHR34064">
    <property type="entry name" value="OS04G0672300 PROTEIN"/>
    <property type="match status" value="1"/>
</dbReference>
<evidence type="ECO:0000313" key="3">
    <source>
        <dbReference type="Proteomes" id="UP000541444"/>
    </source>
</evidence>
<feature type="transmembrane region" description="Helical" evidence="1">
    <location>
        <begin position="69"/>
        <end position="89"/>
    </location>
</feature>
<sequence length="101" mass="10956">MQCSIRNQSAFTIGGCIAADKSNIAVPLVGVGNAELMQPQPTITITTENRCRRHSKLRPSAWNIDPRRVVLFFATLSSMGTILLIYFTLSISKLSGGDESA</sequence>